<dbReference type="GO" id="GO:0003723">
    <property type="term" value="F:RNA binding"/>
    <property type="evidence" value="ECO:0007669"/>
    <property type="project" value="UniProtKB-UniRule"/>
</dbReference>
<evidence type="ECO:0000256" key="1">
    <source>
        <dbReference type="ARBA" id="ARBA00022801"/>
    </source>
</evidence>
<comment type="caution">
    <text evidence="4">The sequence shown here is derived from an EMBL/GenBank/DDBJ whole genome shotgun (WGS) entry which is preliminary data.</text>
</comment>
<keyword evidence="1" id="KW-0378">Hydrolase</keyword>
<keyword evidence="2" id="KW-0694">RNA-binding</keyword>
<dbReference type="GO" id="GO:0005634">
    <property type="term" value="C:nucleus"/>
    <property type="evidence" value="ECO:0007669"/>
    <property type="project" value="TreeGrafter"/>
</dbReference>
<accession>A0A7J6XHY6</accession>
<dbReference type="PANTHER" id="PTHR14950">
    <property type="entry name" value="DICER-RELATED"/>
    <property type="match status" value="1"/>
</dbReference>
<dbReference type="EMBL" id="JABWDY010000116">
    <property type="protein sequence ID" value="KAF5208350.1"/>
    <property type="molecule type" value="Genomic_DNA"/>
</dbReference>
<dbReference type="AlphaFoldDB" id="A0A7J6XHY6"/>
<sequence>MEQVRLLEDIKRSEHSINDFTLNRDPEACISKVCDIEEPNIYVVESTGASITADSSVSLVHRYCDKLPGDMYFTPKPKFHFTSSGGMFECEMTLPPSAPVQRIVSPK</sequence>
<dbReference type="PROSITE" id="PS51327">
    <property type="entry name" value="DICER_DSRBF"/>
    <property type="match status" value="1"/>
</dbReference>
<dbReference type="GO" id="GO:0005737">
    <property type="term" value="C:cytoplasm"/>
    <property type="evidence" value="ECO:0007669"/>
    <property type="project" value="TreeGrafter"/>
</dbReference>
<evidence type="ECO:0000256" key="2">
    <source>
        <dbReference type="PROSITE-ProRule" id="PRU00657"/>
    </source>
</evidence>
<dbReference type="PANTHER" id="PTHR14950:SF46">
    <property type="entry name" value="ENDORIBONUCLEASE DICER HOMOLOG 3"/>
    <property type="match status" value="1"/>
</dbReference>
<reference evidence="4 5" key="1">
    <citation type="submission" date="2020-06" db="EMBL/GenBank/DDBJ databases">
        <title>Transcriptomic and genomic resources for Thalictrum thalictroides and T. hernandezii: Facilitating candidate gene discovery in an emerging model plant lineage.</title>
        <authorList>
            <person name="Arias T."/>
            <person name="Riano-Pachon D.M."/>
            <person name="Di Stilio V.S."/>
        </authorList>
    </citation>
    <scope>NUCLEOTIDE SEQUENCE [LARGE SCALE GENOMIC DNA]</scope>
    <source>
        <strain evidence="5">cv. WT478/WT964</strain>
        <tissue evidence="4">Leaves</tissue>
    </source>
</reference>
<dbReference type="GO" id="GO:0030422">
    <property type="term" value="P:siRNA processing"/>
    <property type="evidence" value="ECO:0007669"/>
    <property type="project" value="TreeGrafter"/>
</dbReference>
<dbReference type="Proteomes" id="UP000554482">
    <property type="component" value="Unassembled WGS sequence"/>
</dbReference>
<dbReference type="Gene3D" id="3.30.160.380">
    <property type="entry name" value="Dicer dimerisation domain"/>
    <property type="match status" value="1"/>
</dbReference>
<evidence type="ECO:0000259" key="3">
    <source>
        <dbReference type="PROSITE" id="PS51327"/>
    </source>
</evidence>
<organism evidence="4 5">
    <name type="scientific">Thalictrum thalictroides</name>
    <name type="common">Rue-anemone</name>
    <name type="synonym">Anemone thalictroides</name>
    <dbReference type="NCBI Taxonomy" id="46969"/>
    <lineage>
        <taxon>Eukaryota</taxon>
        <taxon>Viridiplantae</taxon>
        <taxon>Streptophyta</taxon>
        <taxon>Embryophyta</taxon>
        <taxon>Tracheophyta</taxon>
        <taxon>Spermatophyta</taxon>
        <taxon>Magnoliopsida</taxon>
        <taxon>Ranunculales</taxon>
        <taxon>Ranunculaceae</taxon>
        <taxon>Thalictroideae</taxon>
        <taxon>Thalictrum</taxon>
    </lineage>
</organism>
<protein>
    <submittedName>
        <fullName evidence="4">Endoribonuclease Dicer-like protein</fullName>
    </submittedName>
</protein>
<dbReference type="InterPro" id="IPR038248">
    <property type="entry name" value="Dicer_dimer_sf"/>
</dbReference>
<evidence type="ECO:0000313" key="4">
    <source>
        <dbReference type="EMBL" id="KAF5208350.1"/>
    </source>
</evidence>
<keyword evidence="5" id="KW-1185">Reference proteome</keyword>
<evidence type="ECO:0000313" key="5">
    <source>
        <dbReference type="Proteomes" id="UP000554482"/>
    </source>
</evidence>
<dbReference type="Pfam" id="PF03368">
    <property type="entry name" value="Dicer_dimer"/>
    <property type="match status" value="1"/>
</dbReference>
<proteinExistence type="predicted"/>
<gene>
    <name evidence="4" type="ORF">FRX31_002063</name>
</gene>
<dbReference type="InterPro" id="IPR005034">
    <property type="entry name" value="Dicer_dimerisation"/>
</dbReference>
<dbReference type="GO" id="GO:0004525">
    <property type="term" value="F:ribonuclease III activity"/>
    <property type="evidence" value="ECO:0007669"/>
    <property type="project" value="TreeGrafter"/>
</dbReference>
<name>A0A7J6XHY6_THATH</name>
<feature type="domain" description="Dicer dsRNA-binding fold" evidence="3">
    <location>
        <begin position="56"/>
        <end position="107"/>
    </location>
</feature>
<dbReference type="OrthoDB" id="6513042at2759"/>
<feature type="non-terminal residue" evidence="4">
    <location>
        <position position="1"/>
    </location>
</feature>